<feature type="signal peptide" evidence="1">
    <location>
        <begin position="1"/>
        <end position="22"/>
    </location>
</feature>
<feature type="chain" id="PRO_5018012069" description="T9SS C-terminal target domain-containing protein" evidence="1">
    <location>
        <begin position="23"/>
        <end position="131"/>
    </location>
</feature>
<keyword evidence="1" id="KW-0732">Signal</keyword>
<dbReference type="Proteomes" id="UP000271925">
    <property type="component" value="Unassembled WGS sequence"/>
</dbReference>
<proteinExistence type="predicted"/>
<evidence type="ECO:0000313" key="2">
    <source>
        <dbReference type="EMBL" id="RRB06669.1"/>
    </source>
</evidence>
<dbReference type="RefSeq" id="WP_124870096.1">
    <property type="nucleotide sequence ID" value="NZ_RQJO01000007.1"/>
</dbReference>
<evidence type="ECO:0000313" key="3">
    <source>
        <dbReference type="Proteomes" id="UP000271925"/>
    </source>
</evidence>
<sequence>MKSLFTSALIALTLTATSASFANENSKSGEKASTFKSVVYPVINSSKIRVNVNKEKGARILVTLKNEAGETLATEHLRKADESSAIRFDLGQLEDGNYQVEVSDGWNKQVKEVKLHTTAPTVATERHIAMK</sequence>
<dbReference type="AlphaFoldDB" id="A0A3P1C0E1"/>
<dbReference type="EMBL" id="RQJO01000007">
    <property type="protein sequence ID" value="RRB06669.1"/>
    <property type="molecule type" value="Genomic_DNA"/>
</dbReference>
<dbReference type="OrthoDB" id="956622at2"/>
<reference evidence="2 3" key="1">
    <citation type="submission" date="2018-11" db="EMBL/GenBank/DDBJ databases">
        <authorList>
            <person name="Zhou Z."/>
            <person name="Wang G."/>
        </authorList>
    </citation>
    <scope>NUCLEOTIDE SEQUENCE [LARGE SCALE GENOMIC DNA]</scope>
    <source>
        <strain evidence="2 3">KCTC52004</strain>
    </source>
</reference>
<evidence type="ECO:0000256" key="1">
    <source>
        <dbReference type="SAM" id="SignalP"/>
    </source>
</evidence>
<keyword evidence="3" id="KW-1185">Reference proteome</keyword>
<comment type="caution">
    <text evidence="2">The sequence shown here is derived from an EMBL/GenBank/DDBJ whole genome shotgun (WGS) entry which is preliminary data.</text>
</comment>
<evidence type="ECO:0008006" key="4">
    <source>
        <dbReference type="Google" id="ProtNLM"/>
    </source>
</evidence>
<protein>
    <recommendedName>
        <fullName evidence="4">T9SS C-terminal target domain-containing protein</fullName>
    </recommendedName>
</protein>
<name>A0A3P1C0E1_9BACT</name>
<accession>A0A3P1C0E1</accession>
<organism evidence="2 3">
    <name type="scientific">Larkinella rosea</name>
    <dbReference type="NCBI Taxonomy" id="2025312"/>
    <lineage>
        <taxon>Bacteria</taxon>
        <taxon>Pseudomonadati</taxon>
        <taxon>Bacteroidota</taxon>
        <taxon>Cytophagia</taxon>
        <taxon>Cytophagales</taxon>
        <taxon>Spirosomataceae</taxon>
        <taxon>Larkinella</taxon>
    </lineage>
</organism>
<dbReference type="Gene3D" id="2.60.40.3080">
    <property type="match status" value="1"/>
</dbReference>
<gene>
    <name evidence="2" type="ORF">EHT25_02420</name>
</gene>